<gene>
    <name evidence="1" type="ORF">BT1A1_3494</name>
</gene>
<keyword evidence="2" id="KW-1185">Reference proteome</keyword>
<reference evidence="1 2" key="1">
    <citation type="submission" date="2014-07" db="EMBL/GenBank/DDBJ databases">
        <authorList>
            <person name="Wibberg Daniel"/>
        </authorList>
    </citation>
    <scope>NUCLEOTIDE SEQUENCE [LARGE SCALE GENOMIC DNA]</scope>
</reference>
<protein>
    <submittedName>
        <fullName evidence="1">Uncharacterized protein</fullName>
    </submittedName>
</protein>
<dbReference type="EMBL" id="CCRF01000104">
    <property type="protein sequence ID" value="CEE03275.1"/>
    <property type="molecule type" value="Genomic_DNA"/>
</dbReference>
<dbReference type="Proteomes" id="UP000040576">
    <property type="component" value="Unassembled WGS sequence"/>
</dbReference>
<dbReference type="AlphaFoldDB" id="A0A090J5T2"/>
<proteinExistence type="predicted"/>
<sequence length="29" mass="3491">MWKDSETELDFIDFDFLIGILKDINEDEV</sequence>
<evidence type="ECO:0000313" key="2">
    <source>
        <dbReference type="Proteomes" id="UP000040576"/>
    </source>
</evidence>
<evidence type="ECO:0000313" key="1">
    <source>
        <dbReference type="EMBL" id="CEE03275.1"/>
    </source>
</evidence>
<accession>A0A090J5T2</accession>
<organism evidence="1 2">
    <name type="scientific">Caldibacillus thermoamylovorans</name>
    <dbReference type="NCBI Taxonomy" id="35841"/>
    <lineage>
        <taxon>Bacteria</taxon>
        <taxon>Bacillati</taxon>
        <taxon>Bacillota</taxon>
        <taxon>Bacilli</taxon>
        <taxon>Bacillales</taxon>
        <taxon>Bacillaceae</taxon>
        <taxon>Caldibacillus</taxon>
    </lineage>
</organism>
<name>A0A090J5T2_9BACI</name>